<accession>A0A937F6N5</accession>
<evidence type="ECO:0000313" key="2">
    <source>
        <dbReference type="EMBL" id="MBL3656002.1"/>
    </source>
</evidence>
<keyword evidence="1" id="KW-0812">Transmembrane</keyword>
<dbReference type="RefSeq" id="WP_202243694.1">
    <property type="nucleotide sequence ID" value="NZ_JAESIY010000003.1"/>
</dbReference>
<sequence>METSLSPEKQQTVDQIYMYAADLLVNQKLGSVEVKNRLTERGLSAEIANIVVNNMQQQIAEVKKSKAKKDMIYGAVWMVGGLVLTIANIGFIFWGAVLFGAIQFIQGAVKATRN</sequence>
<dbReference type="AlphaFoldDB" id="A0A937F6N5"/>
<organism evidence="2 3">
    <name type="scientific">Fulvivirga sediminis</name>
    <dbReference type="NCBI Taxonomy" id="2803949"/>
    <lineage>
        <taxon>Bacteria</taxon>
        <taxon>Pseudomonadati</taxon>
        <taxon>Bacteroidota</taxon>
        <taxon>Cytophagia</taxon>
        <taxon>Cytophagales</taxon>
        <taxon>Fulvivirgaceae</taxon>
        <taxon>Fulvivirga</taxon>
    </lineage>
</organism>
<keyword evidence="1" id="KW-0472">Membrane</keyword>
<dbReference type="EMBL" id="JAESIY010000003">
    <property type="protein sequence ID" value="MBL3656002.1"/>
    <property type="molecule type" value="Genomic_DNA"/>
</dbReference>
<keyword evidence="1" id="KW-1133">Transmembrane helix</keyword>
<gene>
    <name evidence="2" type="ORF">JL102_07670</name>
</gene>
<feature type="transmembrane region" description="Helical" evidence="1">
    <location>
        <begin position="72"/>
        <end position="105"/>
    </location>
</feature>
<evidence type="ECO:0000256" key="1">
    <source>
        <dbReference type="SAM" id="Phobius"/>
    </source>
</evidence>
<proteinExistence type="predicted"/>
<evidence type="ECO:0000313" key="3">
    <source>
        <dbReference type="Proteomes" id="UP000659388"/>
    </source>
</evidence>
<protein>
    <submittedName>
        <fullName evidence="2">Uncharacterized protein</fullName>
    </submittedName>
</protein>
<dbReference type="Proteomes" id="UP000659388">
    <property type="component" value="Unassembled WGS sequence"/>
</dbReference>
<comment type="caution">
    <text evidence="2">The sequence shown here is derived from an EMBL/GenBank/DDBJ whole genome shotgun (WGS) entry which is preliminary data.</text>
</comment>
<name>A0A937F6N5_9BACT</name>
<reference evidence="2" key="1">
    <citation type="submission" date="2021-01" db="EMBL/GenBank/DDBJ databases">
        <title>Fulvivirga kasyanovii gen. nov., sp nov., a novel member of the phylum Bacteroidetes isolated from seawater in a mussel farm.</title>
        <authorList>
            <person name="Zhao L.-H."/>
            <person name="Wang Z.-J."/>
        </authorList>
    </citation>
    <scope>NUCLEOTIDE SEQUENCE</scope>
    <source>
        <strain evidence="2">2943</strain>
    </source>
</reference>
<keyword evidence="3" id="KW-1185">Reference proteome</keyword>